<dbReference type="EMBL" id="JARSBO010000012">
    <property type="protein sequence ID" value="MDG4721374.1"/>
    <property type="molecule type" value="Genomic_DNA"/>
</dbReference>
<keyword evidence="3" id="KW-1185">Reference proteome</keyword>
<sequence length="64" mass="7024">MVAFLAPSTDAVDLAYQAGMENGGLDEGEPGERPHYGDGYYGAYLRDPDGNKLHIVYRVDFSLQ</sequence>
<protein>
    <submittedName>
        <fullName evidence="2">VOC family protein</fullName>
    </submittedName>
</protein>
<evidence type="ECO:0000313" key="3">
    <source>
        <dbReference type="Proteomes" id="UP001529180"/>
    </source>
</evidence>
<dbReference type="InterPro" id="IPR037523">
    <property type="entry name" value="VOC_core"/>
</dbReference>
<proteinExistence type="predicted"/>
<name>A0ABT6GH12_9PROT</name>
<dbReference type="Proteomes" id="UP001529180">
    <property type="component" value="Unassembled WGS sequence"/>
</dbReference>
<dbReference type="SUPFAM" id="SSF54593">
    <property type="entry name" value="Glyoxalase/Bleomycin resistance protein/Dihydroxybiphenyl dioxygenase"/>
    <property type="match status" value="1"/>
</dbReference>
<gene>
    <name evidence="2" type="ORF">P7680_20370</name>
</gene>
<reference evidence="2 3" key="1">
    <citation type="submission" date="2023-03" db="EMBL/GenBank/DDBJ databases">
        <title>Strain FZY0004 represents a novel species in the genus Thalassospira isolated from seawater.</title>
        <authorList>
            <person name="Fu Z.-Y."/>
        </authorList>
    </citation>
    <scope>NUCLEOTIDE SEQUENCE [LARGE SCALE GENOMIC DNA]</scope>
    <source>
        <strain evidence="2 3">FZY0004</strain>
    </source>
</reference>
<dbReference type="Gene3D" id="3.10.180.10">
    <property type="entry name" value="2,3-Dihydroxybiphenyl 1,2-Dioxygenase, domain 1"/>
    <property type="match status" value="1"/>
</dbReference>
<dbReference type="PROSITE" id="PS51819">
    <property type="entry name" value="VOC"/>
    <property type="match status" value="1"/>
</dbReference>
<accession>A0ABT6GH12</accession>
<organism evidence="2 3">
    <name type="scientific">Thalassospira aquimaris</name>
    <dbReference type="NCBI Taxonomy" id="3037796"/>
    <lineage>
        <taxon>Bacteria</taxon>
        <taxon>Pseudomonadati</taxon>
        <taxon>Pseudomonadota</taxon>
        <taxon>Alphaproteobacteria</taxon>
        <taxon>Rhodospirillales</taxon>
        <taxon>Thalassospiraceae</taxon>
        <taxon>Thalassospira</taxon>
    </lineage>
</organism>
<dbReference type="PANTHER" id="PTHR35006">
    <property type="entry name" value="GLYOXALASE FAMILY PROTEIN (AFU_ORTHOLOGUE AFUA_5G14830)"/>
    <property type="match status" value="1"/>
</dbReference>
<evidence type="ECO:0000313" key="2">
    <source>
        <dbReference type="EMBL" id="MDG4721374.1"/>
    </source>
</evidence>
<feature type="domain" description="VOC" evidence="1">
    <location>
        <begin position="1"/>
        <end position="58"/>
    </location>
</feature>
<evidence type="ECO:0000259" key="1">
    <source>
        <dbReference type="PROSITE" id="PS51819"/>
    </source>
</evidence>
<dbReference type="InterPro" id="IPR004360">
    <property type="entry name" value="Glyas_Fos-R_dOase_dom"/>
</dbReference>
<dbReference type="InterPro" id="IPR029068">
    <property type="entry name" value="Glyas_Bleomycin-R_OHBP_Dase"/>
</dbReference>
<dbReference type="Pfam" id="PF00903">
    <property type="entry name" value="Glyoxalase"/>
    <property type="match status" value="1"/>
</dbReference>
<comment type="caution">
    <text evidence="2">The sequence shown here is derived from an EMBL/GenBank/DDBJ whole genome shotgun (WGS) entry which is preliminary data.</text>
</comment>
<dbReference type="PANTHER" id="PTHR35006:SF2">
    <property type="entry name" value="GLYOXALASE FAMILY PROTEIN (AFU_ORTHOLOGUE AFUA_5G14830)"/>
    <property type="match status" value="1"/>
</dbReference>